<evidence type="ECO:0000259" key="8">
    <source>
        <dbReference type="Pfam" id="PF04592"/>
    </source>
</evidence>
<feature type="compositionally biased region" description="Basic residues" evidence="6">
    <location>
        <begin position="191"/>
        <end position="213"/>
    </location>
</feature>
<feature type="signal peptide" evidence="7">
    <location>
        <begin position="1"/>
        <end position="21"/>
    </location>
</feature>
<dbReference type="OrthoDB" id="6134775at2759"/>
<keyword evidence="2" id="KW-0964">Secreted</keyword>
<keyword evidence="5" id="KW-0325">Glycoprotein</keyword>
<keyword evidence="3 7" id="KW-0732">Signal</keyword>
<comment type="subcellular location">
    <subcellularLocation>
        <location evidence="1">Secreted</location>
    </subcellularLocation>
</comment>
<evidence type="ECO:0000256" key="7">
    <source>
        <dbReference type="SAM" id="SignalP"/>
    </source>
</evidence>
<evidence type="ECO:0000256" key="3">
    <source>
        <dbReference type="ARBA" id="ARBA00022729"/>
    </source>
</evidence>
<evidence type="ECO:0000256" key="5">
    <source>
        <dbReference type="ARBA" id="ARBA00023180"/>
    </source>
</evidence>
<proteinExistence type="predicted"/>
<evidence type="ECO:0000256" key="6">
    <source>
        <dbReference type="SAM" id="MobiDB-lite"/>
    </source>
</evidence>
<reference evidence="9" key="1">
    <citation type="thesis" date="2020" institute="ProQuest LLC" country="789 East Eisenhower Parkway, Ann Arbor, MI, USA">
        <title>Comparative Genomics and Chromosome Evolution.</title>
        <authorList>
            <person name="Mudd A.B."/>
        </authorList>
    </citation>
    <scope>NUCLEOTIDE SEQUENCE</scope>
    <source>
        <strain evidence="9">Female2</strain>
        <tissue evidence="9">Blood</tissue>
    </source>
</reference>
<dbReference type="Proteomes" id="UP000812440">
    <property type="component" value="Chromosome 1"/>
</dbReference>
<dbReference type="InterPro" id="IPR037941">
    <property type="entry name" value="SeP"/>
</dbReference>
<keyword evidence="10" id="KW-1185">Reference proteome</keyword>
<accession>A0A8T2KI43</accession>
<dbReference type="PANTHER" id="PTHR10105:SF3">
    <property type="entry name" value="SELENOPROTEIN P"/>
    <property type="match status" value="1"/>
</dbReference>
<dbReference type="GO" id="GO:0008430">
    <property type="term" value="F:selenium binding"/>
    <property type="evidence" value="ECO:0007669"/>
    <property type="project" value="InterPro"/>
</dbReference>
<comment type="caution">
    <text evidence="9">The sequence shown here is derived from an EMBL/GenBank/DDBJ whole genome shotgun (WGS) entry which is preliminary data.</text>
</comment>
<evidence type="ECO:0000256" key="2">
    <source>
        <dbReference type="ARBA" id="ARBA00022525"/>
    </source>
</evidence>
<evidence type="ECO:0000256" key="4">
    <source>
        <dbReference type="ARBA" id="ARBA00022933"/>
    </source>
</evidence>
<sequence>MWKGFALALALCLLPWGGAESQGHRSRCKEPPEWSIGDQKPMMQSAGKRRLEDLRLKLEKEKFVGISYIVVNHQGRQSRAKYHLLKSKVSEHIPVYQQEEKQPDVWSTLNGDKDDFLIYDRCGRLVQHIELPYSLLSFSYVEDAIKYAYCEDKCGECEHKVIDIDVCKKPEMQPDQEKPSEKPVEGLAERPKHHRNHHRNQPRHRSHRHRHHHNENEQGGEAAVPMSNSQSQNRAMGHEQGQSVLEVKTQREADIPVLALHP</sequence>
<dbReference type="PANTHER" id="PTHR10105">
    <property type="entry name" value="SELENOPROTEIN P"/>
    <property type="match status" value="1"/>
</dbReference>
<keyword evidence="4" id="KW-0712">Selenocysteine</keyword>
<dbReference type="GO" id="GO:0005576">
    <property type="term" value="C:extracellular region"/>
    <property type="evidence" value="ECO:0007669"/>
    <property type="project" value="UniProtKB-SubCell"/>
</dbReference>
<evidence type="ECO:0000256" key="1">
    <source>
        <dbReference type="ARBA" id="ARBA00004613"/>
    </source>
</evidence>
<dbReference type="AlphaFoldDB" id="A0A8T2KI43"/>
<evidence type="ECO:0000313" key="9">
    <source>
        <dbReference type="EMBL" id="KAG8456669.1"/>
    </source>
</evidence>
<organism evidence="9 10">
    <name type="scientific">Hymenochirus boettgeri</name>
    <name type="common">Congo dwarf clawed frog</name>
    <dbReference type="NCBI Taxonomy" id="247094"/>
    <lineage>
        <taxon>Eukaryota</taxon>
        <taxon>Metazoa</taxon>
        <taxon>Chordata</taxon>
        <taxon>Craniata</taxon>
        <taxon>Vertebrata</taxon>
        <taxon>Euteleostomi</taxon>
        <taxon>Amphibia</taxon>
        <taxon>Batrachia</taxon>
        <taxon>Anura</taxon>
        <taxon>Pipoidea</taxon>
        <taxon>Pipidae</taxon>
        <taxon>Pipinae</taxon>
        <taxon>Hymenochirus</taxon>
    </lineage>
</organism>
<feature type="compositionally biased region" description="Basic and acidic residues" evidence="6">
    <location>
        <begin position="171"/>
        <end position="190"/>
    </location>
</feature>
<name>A0A8T2KI43_9PIPI</name>
<gene>
    <name evidence="9" type="ORF">GDO86_002449</name>
</gene>
<protein>
    <recommendedName>
        <fullName evidence="8">Selenoprotein P N-terminal domain-containing protein</fullName>
    </recommendedName>
</protein>
<feature type="region of interest" description="Disordered" evidence="6">
    <location>
        <begin position="171"/>
        <end position="262"/>
    </location>
</feature>
<dbReference type="GO" id="GO:0001887">
    <property type="term" value="P:selenium compound metabolic process"/>
    <property type="evidence" value="ECO:0007669"/>
    <property type="project" value="TreeGrafter"/>
</dbReference>
<feature type="domain" description="Selenoprotein P N-terminal" evidence="8">
    <location>
        <begin position="50"/>
        <end position="229"/>
    </location>
</feature>
<dbReference type="InterPro" id="IPR007671">
    <property type="entry name" value="Selenoprotein-P_N"/>
</dbReference>
<feature type="chain" id="PRO_5035851378" description="Selenoprotein P N-terminal domain-containing protein" evidence="7">
    <location>
        <begin position="22"/>
        <end position="262"/>
    </location>
</feature>
<dbReference type="Pfam" id="PF04592">
    <property type="entry name" value="SelP_N"/>
    <property type="match status" value="1"/>
</dbReference>
<evidence type="ECO:0000313" key="10">
    <source>
        <dbReference type="Proteomes" id="UP000812440"/>
    </source>
</evidence>
<dbReference type="EMBL" id="JAACNH010000001">
    <property type="protein sequence ID" value="KAG8456669.1"/>
    <property type="molecule type" value="Genomic_DNA"/>
</dbReference>